<reference evidence="4 5" key="1">
    <citation type="submission" date="2016-10" db="EMBL/GenBank/DDBJ databases">
        <authorList>
            <person name="de Groot N.N."/>
        </authorList>
    </citation>
    <scope>NUCLEOTIDE SEQUENCE [LARGE SCALE GENOMIC DNA]</scope>
    <source>
        <strain evidence="4 5">CGMCC 1.9167</strain>
    </source>
</reference>
<dbReference type="SUPFAM" id="SSF143120">
    <property type="entry name" value="YefM-like"/>
    <property type="match status" value="1"/>
</dbReference>
<dbReference type="STRING" id="650891.SAMN05216203_0317"/>
<evidence type="ECO:0000313" key="4">
    <source>
        <dbReference type="EMBL" id="SFR43794.1"/>
    </source>
</evidence>
<dbReference type="Gene3D" id="3.40.1620.10">
    <property type="entry name" value="YefM-like domain"/>
    <property type="match status" value="1"/>
</dbReference>
<dbReference type="NCBIfam" id="TIGR01552">
    <property type="entry name" value="phd_fam"/>
    <property type="match status" value="1"/>
</dbReference>
<comment type="similarity">
    <text evidence="1 2">Belongs to the phD/YefM antitoxin family.</text>
</comment>
<dbReference type="Pfam" id="PF02604">
    <property type="entry name" value="PhdYeFM_antitox"/>
    <property type="match status" value="1"/>
</dbReference>
<dbReference type="InterPro" id="IPR051416">
    <property type="entry name" value="phD-YefM_TA_antitoxins"/>
</dbReference>
<comment type="function">
    <text evidence="2">Antitoxin component of a type II toxin-antitoxin (TA) system.</text>
</comment>
<protein>
    <recommendedName>
        <fullName evidence="2">Antitoxin</fullName>
    </recommendedName>
</protein>
<accession>A0A1I6GNL9</accession>
<dbReference type="PANTHER" id="PTHR35377:SF8">
    <property type="entry name" value="ANTITOXIN VAPB22"/>
    <property type="match status" value="1"/>
</dbReference>
<feature type="region of interest" description="Disordered" evidence="3">
    <location>
        <begin position="77"/>
        <end position="105"/>
    </location>
</feature>
<proteinExistence type="inferred from homology"/>
<sequence length="105" mass="11692">MKFSDGPDCSGTSTESTLVVYTHRVKIMQTINVRETRERLSNLLDAVAAGEEVVILRHGKPAARLTAASPEKIQFPNRSELRASLPPVQESAAQAVRELREDERY</sequence>
<evidence type="ECO:0000256" key="2">
    <source>
        <dbReference type="RuleBase" id="RU362080"/>
    </source>
</evidence>
<dbReference type="InterPro" id="IPR036165">
    <property type="entry name" value="YefM-like_sf"/>
</dbReference>
<organism evidence="4 5">
    <name type="scientific">Marinobacter daqiaonensis</name>
    <dbReference type="NCBI Taxonomy" id="650891"/>
    <lineage>
        <taxon>Bacteria</taxon>
        <taxon>Pseudomonadati</taxon>
        <taxon>Pseudomonadota</taxon>
        <taxon>Gammaproteobacteria</taxon>
        <taxon>Pseudomonadales</taxon>
        <taxon>Marinobacteraceae</taxon>
        <taxon>Marinobacter</taxon>
    </lineage>
</organism>
<dbReference type="InterPro" id="IPR006442">
    <property type="entry name" value="Antitoxin_Phd/YefM"/>
</dbReference>
<gene>
    <name evidence="4" type="ORF">SAMN05216203_0317</name>
</gene>
<dbReference type="EMBL" id="FOYW01000001">
    <property type="protein sequence ID" value="SFR43794.1"/>
    <property type="molecule type" value="Genomic_DNA"/>
</dbReference>
<evidence type="ECO:0000313" key="5">
    <source>
        <dbReference type="Proteomes" id="UP000198644"/>
    </source>
</evidence>
<evidence type="ECO:0000256" key="3">
    <source>
        <dbReference type="SAM" id="MobiDB-lite"/>
    </source>
</evidence>
<name>A0A1I6GNL9_9GAMM</name>
<dbReference type="PANTHER" id="PTHR35377">
    <property type="entry name" value="ANTITOXIN VAPB49-RELATED-RELATED"/>
    <property type="match status" value="1"/>
</dbReference>
<evidence type="ECO:0000256" key="1">
    <source>
        <dbReference type="ARBA" id="ARBA00009981"/>
    </source>
</evidence>
<dbReference type="AlphaFoldDB" id="A0A1I6GNL9"/>
<keyword evidence="5" id="KW-1185">Reference proteome</keyword>
<dbReference type="Proteomes" id="UP000198644">
    <property type="component" value="Unassembled WGS sequence"/>
</dbReference>